<dbReference type="EMBL" id="FQVG01000003">
    <property type="protein sequence ID" value="SHE38644.1"/>
    <property type="molecule type" value="Genomic_DNA"/>
</dbReference>
<evidence type="ECO:0000259" key="1">
    <source>
        <dbReference type="Pfam" id="PF01869"/>
    </source>
</evidence>
<accession>A0A1M4T2J8</accession>
<reference evidence="3" key="1">
    <citation type="submission" date="2016-11" db="EMBL/GenBank/DDBJ databases">
        <authorList>
            <person name="Varghese N."/>
            <person name="Submissions S."/>
        </authorList>
    </citation>
    <scope>NUCLEOTIDE SEQUENCE [LARGE SCALE GENOMIC DNA]</scope>
    <source>
        <strain evidence="3">DSM 10124</strain>
    </source>
</reference>
<organism evidence="2 3">
    <name type="scientific">Caloramator proteoclasticus DSM 10124</name>
    <dbReference type="NCBI Taxonomy" id="1121262"/>
    <lineage>
        <taxon>Bacteria</taxon>
        <taxon>Bacillati</taxon>
        <taxon>Bacillota</taxon>
        <taxon>Clostridia</taxon>
        <taxon>Eubacteriales</taxon>
        <taxon>Clostridiaceae</taxon>
        <taxon>Caloramator</taxon>
    </lineage>
</organism>
<dbReference type="RefSeq" id="WP_073247700.1">
    <property type="nucleotide sequence ID" value="NZ_FQVG01000003.1"/>
</dbReference>
<keyword evidence="3" id="KW-1185">Reference proteome</keyword>
<dbReference type="Proteomes" id="UP000184423">
    <property type="component" value="Unassembled WGS sequence"/>
</dbReference>
<dbReference type="InterPro" id="IPR002731">
    <property type="entry name" value="ATPase_BadF"/>
</dbReference>
<dbReference type="CDD" id="cd24007">
    <property type="entry name" value="ASKHA_NBD_eukNAGK-like"/>
    <property type="match status" value="1"/>
</dbReference>
<dbReference type="AlphaFoldDB" id="A0A1M4T2J8"/>
<dbReference type="SUPFAM" id="SSF53067">
    <property type="entry name" value="Actin-like ATPase domain"/>
    <property type="match status" value="2"/>
</dbReference>
<sequence>MHYIIGVDGGGTKTEAVAFSMNGDVIFKNVTGFGNVLVDETKALENIIEAIGGCIKGVYEKNREIRCIFICAGLAGVEVGNYSIIIKQKIEDYFKVRTKVVNDAVIAHASLLKGEDGIITISGTGSISIGKRENEIVRAGGWGHILGDEGSGYHIALKALKKAVNEYDMGCKESPLTLNIMKKLNIKRVEEIKDFVYQSDKASIAALVPVIVESSCYDLYAKQILIDAANDLSEITYMVANKLNMFNNVKIGIKGSVLTKVDIVRENFEKILSRKLKKVDLIDEDVPSSKGAFYLALLEYSKLAGDSNV</sequence>
<dbReference type="Gene3D" id="3.30.420.40">
    <property type="match status" value="2"/>
</dbReference>
<gene>
    <name evidence="2" type="ORF">SAMN02746091_00291</name>
</gene>
<feature type="domain" description="ATPase BadF/BadG/BcrA/BcrD type" evidence="1">
    <location>
        <begin position="5"/>
        <end position="280"/>
    </location>
</feature>
<dbReference type="Pfam" id="PF01869">
    <property type="entry name" value="BcrAD_BadFG"/>
    <property type="match status" value="1"/>
</dbReference>
<dbReference type="PANTHER" id="PTHR43190">
    <property type="entry name" value="N-ACETYL-D-GLUCOSAMINE KINASE"/>
    <property type="match status" value="1"/>
</dbReference>
<dbReference type="InterPro" id="IPR043129">
    <property type="entry name" value="ATPase_NBD"/>
</dbReference>
<evidence type="ECO:0000313" key="2">
    <source>
        <dbReference type="EMBL" id="SHE38644.1"/>
    </source>
</evidence>
<evidence type="ECO:0000313" key="3">
    <source>
        <dbReference type="Proteomes" id="UP000184423"/>
    </source>
</evidence>
<dbReference type="PANTHER" id="PTHR43190:SF3">
    <property type="entry name" value="N-ACETYL-D-GLUCOSAMINE KINASE"/>
    <property type="match status" value="1"/>
</dbReference>
<dbReference type="InterPro" id="IPR052519">
    <property type="entry name" value="Euk-type_GlcNAc_Kinase"/>
</dbReference>
<name>A0A1M4T2J8_9CLOT</name>
<proteinExistence type="predicted"/>
<protein>
    <submittedName>
        <fullName evidence="2">BadF-type ATPase</fullName>
    </submittedName>
</protein>